<accession>A0A426ZF16</accession>
<sequence length="168" mass="19592">MYLACRHLRKLFNVDPADYMVAICGNDALRELSSPGKSGSVFYLTQDDRFMIKTVKKSEVKFTNCWFLTCQHIVFMIRKPFIGLGLNMPARAEHTTRSELMPTLNGRIHDVILYFGIIDVLQDYDITKKLEHAYKSLQVDPNSISAVDPKLYSRRFQEFIRRIFMEDD</sequence>
<comment type="caution">
    <text evidence="4">The sequence shown here is derived from an EMBL/GenBank/DDBJ whole genome shotgun (WGS) entry which is preliminary data.</text>
</comment>
<dbReference type="PANTHER" id="PTHR23086">
    <property type="entry name" value="PHOSPHATIDYLINOSITOL-4-PHOSPHATE 5-KINASE"/>
    <property type="match status" value="1"/>
</dbReference>
<dbReference type="SUPFAM" id="SSF56104">
    <property type="entry name" value="SAICAR synthase-like"/>
    <property type="match status" value="2"/>
</dbReference>
<evidence type="ECO:0000313" key="5">
    <source>
        <dbReference type="Proteomes" id="UP000287651"/>
    </source>
</evidence>
<protein>
    <recommendedName>
        <fullName evidence="1">1-phosphatidylinositol-4-phosphate 5-kinase</fullName>
        <ecNumber evidence="1">2.7.1.68</ecNumber>
    </recommendedName>
</protein>
<dbReference type="AlphaFoldDB" id="A0A426ZF16"/>
<proteinExistence type="predicted"/>
<dbReference type="Gene3D" id="3.30.800.10">
    <property type="entry name" value="Phosphatidylinositol Phosphate Kinase II Beta"/>
    <property type="match status" value="1"/>
</dbReference>
<evidence type="ECO:0000256" key="1">
    <source>
        <dbReference type="ARBA" id="ARBA00012172"/>
    </source>
</evidence>
<keyword evidence="2" id="KW-0547">Nucleotide-binding</keyword>
<dbReference type="PANTHER" id="PTHR23086:SF114">
    <property type="entry name" value="PHOSPHATIDYLINOSITOL 4-PHOSPHATE 5-KINASE 3"/>
    <property type="match status" value="1"/>
</dbReference>
<evidence type="ECO:0000256" key="2">
    <source>
        <dbReference type="PROSITE-ProRule" id="PRU00781"/>
    </source>
</evidence>
<name>A0A426ZF16_ENSVE</name>
<keyword evidence="2" id="KW-0808">Transferase</keyword>
<dbReference type="InterPro" id="IPR023610">
    <property type="entry name" value="PInositol-4/5-P-5/4-kinase"/>
</dbReference>
<dbReference type="GO" id="GO:0005886">
    <property type="term" value="C:plasma membrane"/>
    <property type="evidence" value="ECO:0007669"/>
    <property type="project" value="TreeGrafter"/>
</dbReference>
<dbReference type="GO" id="GO:0046854">
    <property type="term" value="P:phosphatidylinositol phosphate biosynthetic process"/>
    <property type="evidence" value="ECO:0007669"/>
    <property type="project" value="TreeGrafter"/>
</dbReference>
<keyword evidence="2" id="KW-0418">Kinase</keyword>
<dbReference type="InterPro" id="IPR027483">
    <property type="entry name" value="PInositol-4-P-4/5-kinase_C_sf"/>
</dbReference>
<dbReference type="GO" id="GO:0016308">
    <property type="term" value="F:1-phosphatidylinositol-4-phosphate 5-kinase activity"/>
    <property type="evidence" value="ECO:0007669"/>
    <property type="project" value="UniProtKB-EC"/>
</dbReference>
<dbReference type="Pfam" id="PF01504">
    <property type="entry name" value="PIP5K"/>
    <property type="match status" value="2"/>
</dbReference>
<dbReference type="Proteomes" id="UP000287651">
    <property type="component" value="Unassembled WGS sequence"/>
</dbReference>
<dbReference type="EMBL" id="AMZH03006932">
    <property type="protein sequence ID" value="RRT62565.1"/>
    <property type="molecule type" value="Genomic_DNA"/>
</dbReference>
<dbReference type="PROSITE" id="PS51455">
    <property type="entry name" value="PIPK"/>
    <property type="match status" value="1"/>
</dbReference>
<evidence type="ECO:0000313" key="4">
    <source>
        <dbReference type="EMBL" id="RRT62565.1"/>
    </source>
</evidence>
<dbReference type="InterPro" id="IPR027484">
    <property type="entry name" value="PInositol-4-P-5-kinase_N"/>
</dbReference>
<organism evidence="4 5">
    <name type="scientific">Ensete ventricosum</name>
    <name type="common">Abyssinian banana</name>
    <name type="synonym">Musa ensete</name>
    <dbReference type="NCBI Taxonomy" id="4639"/>
    <lineage>
        <taxon>Eukaryota</taxon>
        <taxon>Viridiplantae</taxon>
        <taxon>Streptophyta</taxon>
        <taxon>Embryophyta</taxon>
        <taxon>Tracheophyta</taxon>
        <taxon>Spermatophyta</taxon>
        <taxon>Magnoliopsida</taxon>
        <taxon>Liliopsida</taxon>
        <taxon>Zingiberales</taxon>
        <taxon>Musaceae</taxon>
        <taxon>Ensete</taxon>
    </lineage>
</organism>
<dbReference type="InterPro" id="IPR002498">
    <property type="entry name" value="PInositol-4-P-4/5-kinase_core"/>
</dbReference>
<gene>
    <name evidence="4" type="ORF">B296_00000696</name>
</gene>
<dbReference type="EC" id="2.7.1.68" evidence="1"/>
<evidence type="ECO:0000259" key="3">
    <source>
        <dbReference type="PROSITE" id="PS51455"/>
    </source>
</evidence>
<dbReference type="SMART" id="SM00330">
    <property type="entry name" value="PIPKc"/>
    <property type="match status" value="1"/>
</dbReference>
<dbReference type="Gene3D" id="3.30.810.10">
    <property type="entry name" value="2-Layer Sandwich"/>
    <property type="match status" value="1"/>
</dbReference>
<feature type="domain" description="PIPK" evidence="3">
    <location>
        <begin position="1"/>
        <end position="164"/>
    </location>
</feature>
<dbReference type="GO" id="GO:0005524">
    <property type="term" value="F:ATP binding"/>
    <property type="evidence" value="ECO:0007669"/>
    <property type="project" value="UniProtKB-UniRule"/>
</dbReference>
<keyword evidence="2" id="KW-0067">ATP-binding</keyword>
<reference evidence="4 5" key="1">
    <citation type="journal article" date="2014" name="Agronomy (Basel)">
        <title>A Draft Genome Sequence for Ensete ventricosum, the Drought-Tolerant Tree Against Hunger.</title>
        <authorList>
            <person name="Harrison J."/>
            <person name="Moore K.A."/>
            <person name="Paszkiewicz K."/>
            <person name="Jones T."/>
            <person name="Grant M."/>
            <person name="Ambacheew D."/>
            <person name="Muzemil S."/>
            <person name="Studholme D.J."/>
        </authorList>
    </citation>
    <scope>NUCLEOTIDE SEQUENCE [LARGE SCALE GENOMIC DNA]</scope>
</reference>